<name>A0A917WSS4_9ACTN</name>
<dbReference type="Proteomes" id="UP000642070">
    <property type="component" value="Unassembled WGS sequence"/>
</dbReference>
<reference evidence="1" key="1">
    <citation type="journal article" date="2014" name="Int. J. Syst. Evol. Microbiol.">
        <title>Complete genome sequence of Corynebacterium casei LMG S-19264T (=DSM 44701T), isolated from a smear-ripened cheese.</title>
        <authorList>
            <consortium name="US DOE Joint Genome Institute (JGI-PGF)"/>
            <person name="Walter F."/>
            <person name="Albersmeier A."/>
            <person name="Kalinowski J."/>
            <person name="Ruckert C."/>
        </authorList>
    </citation>
    <scope>NUCLEOTIDE SEQUENCE</scope>
    <source>
        <strain evidence="1">JCM 19831</strain>
    </source>
</reference>
<reference evidence="1" key="2">
    <citation type="submission" date="2020-09" db="EMBL/GenBank/DDBJ databases">
        <authorList>
            <person name="Sun Q."/>
            <person name="Ohkuma M."/>
        </authorList>
    </citation>
    <scope>NUCLEOTIDE SEQUENCE</scope>
    <source>
        <strain evidence="1">JCM 19831</strain>
    </source>
</reference>
<keyword evidence="2" id="KW-1185">Reference proteome</keyword>
<gene>
    <name evidence="1" type="ORF">GCM10007977_028750</name>
</gene>
<dbReference type="AlphaFoldDB" id="A0A917WSS4"/>
<accession>A0A917WSS4</accession>
<organism evidence="1 2">
    <name type="scientific">Dactylosporangium sucinum</name>
    <dbReference type="NCBI Taxonomy" id="1424081"/>
    <lineage>
        <taxon>Bacteria</taxon>
        <taxon>Bacillati</taxon>
        <taxon>Actinomycetota</taxon>
        <taxon>Actinomycetes</taxon>
        <taxon>Micromonosporales</taxon>
        <taxon>Micromonosporaceae</taxon>
        <taxon>Dactylosporangium</taxon>
    </lineage>
</organism>
<proteinExistence type="predicted"/>
<dbReference type="EMBL" id="BMPI01000012">
    <property type="protein sequence ID" value="GGM25829.1"/>
    <property type="molecule type" value="Genomic_DNA"/>
</dbReference>
<evidence type="ECO:0000313" key="2">
    <source>
        <dbReference type="Proteomes" id="UP000642070"/>
    </source>
</evidence>
<sequence>MTVVNSGPYEMSRPDLAEARESLRRLYGAGTDRLWADLLRAAQLTGRETDPAALERLITAMLGADPVTALCGRSLAIRATTFVRLSSVHDLIRERERRLDAPDTVPSGG</sequence>
<dbReference type="RefSeq" id="WP_190250305.1">
    <property type="nucleotide sequence ID" value="NZ_BMPI01000012.1"/>
</dbReference>
<comment type="caution">
    <text evidence="1">The sequence shown here is derived from an EMBL/GenBank/DDBJ whole genome shotgun (WGS) entry which is preliminary data.</text>
</comment>
<evidence type="ECO:0000313" key="1">
    <source>
        <dbReference type="EMBL" id="GGM25829.1"/>
    </source>
</evidence>
<protein>
    <submittedName>
        <fullName evidence="1">Uncharacterized protein</fullName>
    </submittedName>
</protein>